<comment type="caution">
    <text evidence="2">The sequence shown here is derived from an EMBL/GenBank/DDBJ whole genome shotgun (WGS) entry which is preliminary data.</text>
</comment>
<dbReference type="PANTHER" id="PTHR30283">
    <property type="entry name" value="PEROXIDE STRESS RESPONSE PROTEIN YAAA"/>
    <property type="match status" value="1"/>
</dbReference>
<reference evidence="2 3" key="1">
    <citation type="submission" date="2020-04" db="EMBL/GenBank/DDBJ databases">
        <title>MicrobeNet Type strains.</title>
        <authorList>
            <person name="Nicholson A.C."/>
        </authorList>
    </citation>
    <scope>NUCLEOTIDE SEQUENCE [LARGE SCALE GENOMIC DNA]</scope>
    <source>
        <strain evidence="2 3">CCUG 61472</strain>
    </source>
</reference>
<evidence type="ECO:0000313" key="2">
    <source>
        <dbReference type="EMBL" id="NKZ23710.1"/>
    </source>
</evidence>
<protein>
    <recommendedName>
        <fullName evidence="1">UPF0246 protein HF964_02655</fullName>
    </recommendedName>
</protein>
<dbReference type="GO" id="GO:0005829">
    <property type="term" value="C:cytosol"/>
    <property type="evidence" value="ECO:0007669"/>
    <property type="project" value="TreeGrafter"/>
</dbReference>
<gene>
    <name evidence="2" type="primary">yaaA</name>
    <name evidence="2" type="ORF">HF964_02655</name>
</gene>
<comment type="similarity">
    <text evidence="1">Belongs to the UPF0246 family.</text>
</comment>
<dbReference type="Proteomes" id="UP000549765">
    <property type="component" value="Unassembled WGS sequence"/>
</dbReference>
<organism evidence="2 3">
    <name type="scientific">Periweissella fabalis</name>
    <dbReference type="NCBI Taxonomy" id="1070421"/>
    <lineage>
        <taxon>Bacteria</taxon>
        <taxon>Bacillati</taxon>
        <taxon>Bacillota</taxon>
        <taxon>Bacilli</taxon>
        <taxon>Lactobacillales</taxon>
        <taxon>Lactobacillaceae</taxon>
        <taxon>Periweissella</taxon>
    </lineage>
</organism>
<sequence length="251" mass="29051">MQIIISPTKQMRSENVTLKKTTQPQFKKQAQLIRKKLAQYSLAELQELWKCSQNIAKQNFERLHNTKLISGPAILMYQGLQFQNMDIKAMTPSQLDYLQTNLLILSGMYGLLRPFDEIEPYRLEMQAKLATQASNTIYEYWGASLYTKLFSKNNIVINLASKEYAKAIKKYIGLDDNLIDIVFLIKRNGKFMQQATIAKQARGRMINYCAINELKDVNVLKNFNELGFKYDIDKSSSKEFVFVQSDLDKKS</sequence>
<evidence type="ECO:0000256" key="1">
    <source>
        <dbReference type="HAMAP-Rule" id="MF_00652"/>
    </source>
</evidence>
<accession>A0A7X6N4F7</accession>
<evidence type="ECO:0000313" key="3">
    <source>
        <dbReference type="Proteomes" id="UP000549765"/>
    </source>
</evidence>
<keyword evidence="3" id="KW-1185">Reference proteome</keyword>
<dbReference type="PANTHER" id="PTHR30283:SF4">
    <property type="entry name" value="PEROXIDE STRESS RESISTANCE PROTEIN YAAA"/>
    <property type="match status" value="1"/>
</dbReference>
<dbReference type="NCBIfam" id="NF002543">
    <property type="entry name" value="PRK02101.1-4"/>
    <property type="match status" value="1"/>
</dbReference>
<dbReference type="RefSeq" id="WP_168721494.1">
    <property type="nucleotide sequence ID" value="NZ_JAAXPN010000001.1"/>
</dbReference>
<dbReference type="EMBL" id="JAAXPN010000001">
    <property type="protein sequence ID" value="NKZ23710.1"/>
    <property type="molecule type" value="Genomic_DNA"/>
</dbReference>
<dbReference type="HAMAP" id="MF_00652">
    <property type="entry name" value="UPF0246"/>
    <property type="match status" value="1"/>
</dbReference>
<dbReference type="Pfam" id="PF03883">
    <property type="entry name" value="H2O2_YaaD"/>
    <property type="match status" value="1"/>
</dbReference>
<name>A0A7X6N4F7_9LACO</name>
<proteinExistence type="inferred from homology"/>
<dbReference type="GO" id="GO:0033194">
    <property type="term" value="P:response to hydroperoxide"/>
    <property type="evidence" value="ECO:0007669"/>
    <property type="project" value="TreeGrafter"/>
</dbReference>
<dbReference type="AlphaFoldDB" id="A0A7X6N4F7"/>
<dbReference type="InterPro" id="IPR005583">
    <property type="entry name" value="YaaA"/>
</dbReference>